<accession>A0A9J6FGJ0</accession>
<dbReference type="GO" id="GO:0005615">
    <property type="term" value="C:extracellular space"/>
    <property type="evidence" value="ECO:0007669"/>
    <property type="project" value="TreeGrafter"/>
</dbReference>
<dbReference type="InterPro" id="IPR050328">
    <property type="entry name" value="Dev_Immune_Receptor"/>
</dbReference>
<protein>
    <submittedName>
        <fullName evidence="2">Uncharacterized protein</fullName>
    </submittedName>
</protein>
<reference evidence="2 3" key="1">
    <citation type="journal article" date="2020" name="Cell">
        <title>Large-Scale Comparative Analyses of Tick Genomes Elucidate Their Genetic Diversity and Vector Capacities.</title>
        <authorList>
            <consortium name="Tick Genome and Microbiome Consortium (TIGMIC)"/>
            <person name="Jia N."/>
            <person name="Wang J."/>
            <person name="Shi W."/>
            <person name="Du L."/>
            <person name="Sun Y."/>
            <person name="Zhan W."/>
            <person name="Jiang J.F."/>
            <person name="Wang Q."/>
            <person name="Zhang B."/>
            <person name="Ji P."/>
            <person name="Bell-Sakyi L."/>
            <person name="Cui X.M."/>
            <person name="Yuan T.T."/>
            <person name="Jiang B.G."/>
            <person name="Yang W.F."/>
            <person name="Lam T.T."/>
            <person name="Chang Q.C."/>
            <person name="Ding S.J."/>
            <person name="Wang X.J."/>
            <person name="Zhu J.G."/>
            <person name="Ruan X.D."/>
            <person name="Zhao L."/>
            <person name="Wei J.T."/>
            <person name="Ye R.Z."/>
            <person name="Que T.C."/>
            <person name="Du C.H."/>
            <person name="Zhou Y.H."/>
            <person name="Cheng J.X."/>
            <person name="Dai P.F."/>
            <person name="Guo W.B."/>
            <person name="Han X.H."/>
            <person name="Huang E.J."/>
            <person name="Li L.F."/>
            <person name="Wei W."/>
            <person name="Gao Y.C."/>
            <person name="Liu J.Z."/>
            <person name="Shao H.Z."/>
            <person name="Wang X."/>
            <person name="Wang C.C."/>
            <person name="Yang T.C."/>
            <person name="Huo Q.B."/>
            <person name="Li W."/>
            <person name="Chen H.Y."/>
            <person name="Chen S.E."/>
            <person name="Zhou L.G."/>
            <person name="Ni X.B."/>
            <person name="Tian J.H."/>
            <person name="Sheng Y."/>
            <person name="Liu T."/>
            <person name="Pan Y.S."/>
            <person name="Xia L.Y."/>
            <person name="Li J."/>
            <person name="Zhao F."/>
            <person name="Cao W.C."/>
        </authorList>
    </citation>
    <scope>NUCLEOTIDE SEQUENCE [LARGE SCALE GENOMIC DNA]</scope>
    <source>
        <strain evidence="2">HaeL-2018</strain>
    </source>
</reference>
<keyword evidence="1" id="KW-0732">Signal</keyword>
<dbReference type="OrthoDB" id="1055097at2759"/>
<proteinExistence type="predicted"/>
<dbReference type="Proteomes" id="UP000821853">
    <property type="component" value="Chromosome 1"/>
</dbReference>
<dbReference type="Pfam" id="PF13855">
    <property type="entry name" value="LRR_8"/>
    <property type="match status" value="1"/>
</dbReference>
<evidence type="ECO:0000256" key="1">
    <source>
        <dbReference type="ARBA" id="ARBA00022729"/>
    </source>
</evidence>
<organism evidence="2 3">
    <name type="scientific">Haemaphysalis longicornis</name>
    <name type="common">Bush tick</name>
    <dbReference type="NCBI Taxonomy" id="44386"/>
    <lineage>
        <taxon>Eukaryota</taxon>
        <taxon>Metazoa</taxon>
        <taxon>Ecdysozoa</taxon>
        <taxon>Arthropoda</taxon>
        <taxon>Chelicerata</taxon>
        <taxon>Arachnida</taxon>
        <taxon>Acari</taxon>
        <taxon>Parasitiformes</taxon>
        <taxon>Ixodida</taxon>
        <taxon>Ixodoidea</taxon>
        <taxon>Ixodidae</taxon>
        <taxon>Haemaphysalinae</taxon>
        <taxon>Haemaphysalis</taxon>
    </lineage>
</organism>
<dbReference type="PANTHER" id="PTHR24373:SF395">
    <property type="entry name" value="IG-LIKE DOMAIN-CONTAINING PROTEIN"/>
    <property type="match status" value="1"/>
</dbReference>
<dbReference type="GO" id="GO:0031012">
    <property type="term" value="C:extracellular matrix"/>
    <property type="evidence" value="ECO:0007669"/>
    <property type="project" value="TreeGrafter"/>
</dbReference>
<name>A0A9J6FGJ0_HAELO</name>
<keyword evidence="3" id="KW-1185">Reference proteome</keyword>
<dbReference type="VEuPathDB" id="VectorBase:HLOH_062391"/>
<comment type="caution">
    <text evidence="2">The sequence shown here is derived from an EMBL/GenBank/DDBJ whole genome shotgun (WGS) entry which is preliminary data.</text>
</comment>
<dbReference type="EMBL" id="JABSTR010000001">
    <property type="protein sequence ID" value="KAH9361847.1"/>
    <property type="molecule type" value="Genomic_DNA"/>
</dbReference>
<evidence type="ECO:0000313" key="2">
    <source>
        <dbReference type="EMBL" id="KAH9361847.1"/>
    </source>
</evidence>
<dbReference type="PANTHER" id="PTHR24373">
    <property type="entry name" value="SLIT RELATED LEUCINE-RICH REPEAT NEURONAL PROTEIN"/>
    <property type="match status" value="1"/>
</dbReference>
<dbReference type="SUPFAM" id="SSF52047">
    <property type="entry name" value="RNI-like"/>
    <property type="match status" value="1"/>
</dbReference>
<dbReference type="PROSITE" id="PS51450">
    <property type="entry name" value="LRR"/>
    <property type="match status" value="1"/>
</dbReference>
<evidence type="ECO:0000313" key="3">
    <source>
        <dbReference type="Proteomes" id="UP000821853"/>
    </source>
</evidence>
<dbReference type="Gene3D" id="3.80.10.10">
    <property type="entry name" value="Ribonuclease Inhibitor"/>
    <property type="match status" value="1"/>
</dbReference>
<dbReference type="InterPro" id="IPR032675">
    <property type="entry name" value="LRR_dom_sf"/>
</dbReference>
<dbReference type="AlphaFoldDB" id="A0A9J6FGJ0"/>
<dbReference type="InterPro" id="IPR001611">
    <property type="entry name" value="Leu-rich_rpt"/>
</dbReference>
<gene>
    <name evidence="2" type="ORF">HPB48_003744</name>
</gene>
<sequence length="437" mass="48352">MLGEALSGRKVPRRALSVPTKKKAEKLRATFFVGPERCLLSCGVKFLLPSRENCAKDDLRRRPFAIRHRAGFLGLAPVRPIRTSPCACCREEDRELAAGRTSAVTMLVSGRLVLWTLLVGFASATPQCVESGTSRVTYTCSGFTRHTDFDIVRREFTPDRYTRVDFVLKNSNLDYLPPSAFAGTMPSSVEFQNVRVHGTAPATPAGLPFDGVTQWVKHVTFSDGSTAPPSWSLLAPLTKLEDLNIKNMHYFNLSNDFNHLPQGLKHLRVLDSTIANVEAEWLSRLSSLESLQVENSNLNYILRSMLPTPALNLTSLTLRNANLTSLPLDLTDELPHLRELNLQNNSIHHFRNESFAPLLANFPNAAVHLEAAITPAAKSKTPSSCFIAHAATTSHSWYFTAVLEKVRRNAFSGNLAAYVHAPAHGLRACKILNQDLD</sequence>